<keyword evidence="1" id="KW-0812">Transmembrane</keyword>
<dbReference type="GO" id="GO:0016788">
    <property type="term" value="F:hydrolase activity, acting on ester bonds"/>
    <property type="evidence" value="ECO:0007669"/>
    <property type="project" value="UniProtKB-ARBA"/>
</dbReference>
<proteinExistence type="predicted"/>
<evidence type="ECO:0000256" key="1">
    <source>
        <dbReference type="SAM" id="Phobius"/>
    </source>
</evidence>
<sequence>MKKFITTVIVFGIISLITLYTLDYLVSTGLRKSKSDTYNTINKIVDGTLNADIIINGSSKALVQVSPKILDTILNQNSYNLGMDGNEFIPQLLQYELYKKYNPKPKLIIQIVGNDFLQKKEELIGYMRFAPYLKLNGVSAMTEQYKGFSFIDYHLPFYRYSGYFGLIMDGLLSNFGIHRQIDLKYKGYQEKDYIWDNSFDKFKASNPNGIQIKMNNSSKEKFNQYIESLVQDNIHIIMVYPPTYLPSQDLIRNKKEVINFYKAVAKNNNVLFLDYSSNFISNEKKYFYNSQHLNKNGAERFTKLLAEDIKSTDILNKK</sequence>
<evidence type="ECO:0000313" key="3">
    <source>
        <dbReference type="Proteomes" id="UP000186953"/>
    </source>
</evidence>
<dbReference type="STRING" id="228959.SAMN05421797_103154"/>
<protein>
    <submittedName>
        <fullName evidence="2">Uncharacterized protein</fullName>
    </submittedName>
</protein>
<dbReference type="Gene3D" id="3.40.50.1110">
    <property type="entry name" value="SGNH hydrolase"/>
    <property type="match status" value="1"/>
</dbReference>
<keyword evidence="1" id="KW-1133">Transmembrane helix</keyword>
<keyword evidence="1" id="KW-0472">Membrane</keyword>
<dbReference type="InterPro" id="IPR036514">
    <property type="entry name" value="SGNH_hydro_sf"/>
</dbReference>
<dbReference type="AlphaFoldDB" id="A0A1N6VJJ8"/>
<dbReference type="Proteomes" id="UP000186953">
    <property type="component" value="Unassembled WGS sequence"/>
</dbReference>
<gene>
    <name evidence="2" type="ORF">SAMN05421797_103154</name>
</gene>
<feature type="transmembrane region" description="Helical" evidence="1">
    <location>
        <begin position="6"/>
        <end position="26"/>
    </location>
</feature>
<dbReference type="RefSeq" id="WP_076548545.1">
    <property type="nucleotide sequence ID" value="NZ_FTMA01000003.1"/>
</dbReference>
<accession>A0A1N6VJJ8</accession>
<organism evidence="2 3">
    <name type="scientific">Maribacter ulvicola</name>
    <dbReference type="NCBI Taxonomy" id="228959"/>
    <lineage>
        <taxon>Bacteria</taxon>
        <taxon>Pseudomonadati</taxon>
        <taxon>Bacteroidota</taxon>
        <taxon>Flavobacteriia</taxon>
        <taxon>Flavobacteriales</taxon>
        <taxon>Flavobacteriaceae</taxon>
        <taxon>Maribacter</taxon>
    </lineage>
</organism>
<reference evidence="3" key="1">
    <citation type="submission" date="2017-01" db="EMBL/GenBank/DDBJ databases">
        <authorList>
            <person name="Varghese N."/>
            <person name="Submissions S."/>
        </authorList>
    </citation>
    <scope>NUCLEOTIDE SEQUENCE [LARGE SCALE GENOMIC DNA]</scope>
    <source>
        <strain evidence="3">DSM 15366</strain>
    </source>
</reference>
<dbReference type="SUPFAM" id="SSF52266">
    <property type="entry name" value="SGNH hydrolase"/>
    <property type="match status" value="1"/>
</dbReference>
<name>A0A1N6VJJ8_9FLAO</name>
<dbReference type="OrthoDB" id="869432at2"/>
<evidence type="ECO:0000313" key="2">
    <source>
        <dbReference type="EMBL" id="SIQ77947.1"/>
    </source>
</evidence>
<keyword evidence="3" id="KW-1185">Reference proteome</keyword>
<dbReference type="EMBL" id="FTMA01000003">
    <property type="protein sequence ID" value="SIQ77947.1"/>
    <property type="molecule type" value="Genomic_DNA"/>
</dbReference>